<proteinExistence type="predicted"/>
<dbReference type="RefSeq" id="WP_007576771.1">
    <property type="nucleotide sequence ID" value="NZ_CADFGJ010000004.1"/>
</dbReference>
<feature type="transmembrane region" description="Helical" evidence="1">
    <location>
        <begin position="42"/>
        <end position="62"/>
    </location>
</feature>
<dbReference type="Proteomes" id="UP000236649">
    <property type="component" value="Chromosome 3"/>
</dbReference>
<dbReference type="EMBL" id="AKAU01000011">
    <property type="protein sequence ID" value="EIN02963.1"/>
    <property type="molecule type" value="Genomic_DNA"/>
</dbReference>
<keyword evidence="1" id="KW-0472">Membrane</keyword>
<protein>
    <submittedName>
        <fullName evidence="2">Uncharacterized protein</fullName>
    </submittedName>
</protein>
<reference evidence="2 5" key="2">
    <citation type="submission" date="2018-01" db="EMBL/GenBank/DDBJ databases">
        <title>Species boundaries and ecological features among Paraburkholderia terrae DSMZ17804T, P. hospita DSMZ17164T and P. caribensis DSMZ13236T.</title>
        <authorList>
            <person name="Pratama A.A."/>
        </authorList>
    </citation>
    <scope>NUCLEOTIDE SEQUENCE [LARGE SCALE GENOMIC DNA]</scope>
    <source>
        <strain evidence="2 5">DSM 17164</strain>
    </source>
</reference>
<dbReference type="AlphaFoldDB" id="A0AAN1JHC8"/>
<evidence type="ECO:0000313" key="5">
    <source>
        <dbReference type="Proteomes" id="UP000236649"/>
    </source>
</evidence>
<sequence length="277" mass="31740">MLPTPNYISTITATHLPTFLFQTPFPNWIVVSGGASPWYLDALKAGLGTLFGALVAFFFAVLHRRIQERNSNLQAGNLALFKLRTIQRRTGELRLGVRHEIAEKRKAFSDTPTWSLVKPLLLTMDDIEIFDFDSLSFLLDSESGREAIKHVKYAEELFSTLKLVFTHHQDTAVEFQKSTVDLRRTNRKASWEEIEEHVGAELIGRRTSLFLSLLQQVEQNPKFNRTCFTKLEAAMQERFHARVWKLDIDFDPKSARAEPNLPPLPDDLKKIVEAFPT</sequence>
<dbReference type="Proteomes" id="UP000004980">
    <property type="component" value="Unassembled WGS sequence"/>
</dbReference>
<evidence type="ECO:0000313" key="3">
    <source>
        <dbReference type="EMBL" id="EIN02963.1"/>
    </source>
</evidence>
<organism evidence="2 5">
    <name type="scientific">Paraburkholderia hospita</name>
    <dbReference type="NCBI Taxonomy" id="169430"/>
    <lineage>
        <taxon>Bacteria</taxon>
        <taxon>Pseudomonadati</taxon>
        <taxon>Pseudomonadota</taxon>
        <taxon>Betaproteobacteria</taxon>
        <taxon>Burkholderiales</taxon>
        <taxon>Burkholderiaceae</taxon>
        <taxon>Paraburkholderia</taxon>
    </lineage>
</organism>
<dbReference type="EMBL" id="CP026107">
    <property type="protein sequence ID" value="AUT74053.1"/>
    <property type="molecule type" value="Genomic_DNA"/>
</dbReference>
<dbReference type="KEGG" id="phs:C2L64_37790"/>
<accession>A0AAN1JHC8</accession>
<keyword evidence="1" id="KW-0812">Transmembrane</keyword>
<keyword evidence="1" id="KW-1133">Transmembrane helix</keyword>
<evidence type="ECO:0000313" key="4">
    <source>
        <dbReference type="Proteomes" id="UP000004980"/>
    </source>
</evidence>
<evidence type="ECO:0000256" key="1">
    <source>
        <dbReference type="SAM" id="Phobius"/>
    </source>
</evidence>
<gene>
    <name evidence="2" type="ORF">C2L64_37790</name>
    <name evidence="3" type="ORF">WQE_01035</name>
</gene>
<keyword evidence="4" id="KW-1185">Reference proteome</keyword>
<evidence type="ECO:0000313" key="2">
    <source>
        <dbReference type="EMBL" id="AUT74053.1"/>
    </source>
</evidence>
<name>A0AAN1JHC8_9BURK</name>
<reference evidence="3 4" key="1">
    <citation type="journal article" date="2012" name="J. Bacteriol.">
        <title>Draft Genome Sequence of the Soil Bacterium Burkholderia terrae Strain BS001, Which Interacts with Fungal Surface Structures.</title>
        <authorList>
            <person name="Nazir R."/>
            <person name="Hansen M.A."/>
            <person name="Sorensen S."/>
            <person name="van Elsas J.D."/>
        </authorList>
    </citation>
    <scope>NUCLEOTIDE SEQUENCE [LARGE SCALE GENOMIC DNA]</scope>
    <source>
        <strain evidence="3 4">BS001</strain>
    </source>
</reference>